<keyword evidence="8" id="KW-1185">Reference proteome</keyword>
<dbReference type="SUPFAM" id="SSF56091">
    <property type="entry name" value="DNA ligase/mRNA capping enzyme, catalytic domain"/>
    <property type="match status" value="1"/>
</dbReference>
<evidence type="ECO:0000256" key="1">
    <source>
        <dbReference type="ARBA" id="ARBA00007572"/>
    </source>
</evidence>
<dbReference type="PROSITE" id="PS50160">
    <property type="entry name" value="DNA_LIGASE_A3"/>
    <property type="match status" value="1"/>
</dbReference>
<dbReference type="Gene3D" id="3.30.470.30">
    <property type="entry name" value="DNA ligase/mRNA capping enzyme"/>
    <property type="match status" value="1"/>
</dbReference>
<dbReference type="GO" id="GO:0006310">
    <property type="term" value="P:DNA recombination"/>
    <property type="evidence" value="ECO:0007669"/>
    <property type="project" value="InterPro"/>
</dbReference>
<name>A0A0B7MRP6_9CAUD</name>
<gene>
    <name evidence="7" type="ORF">BN201_0215</name>
</gene>
<dbReference type="Pfam" id="PF01068">
    <property type="entry name" value="DNA_ligase_A_M"/>
    <property type="match status" value="1"/>
</dbReference>
<feature type="domain" description="ATP-dependent DNA ligase family profile" evidence="6">
    <location>
        <begin position="288"/>
        <end position="370"/>
    </location>
</feature>
<dbReference type="InterPro" id="IPR016059">
    <property type="entry name" value="DNA_ligase_ATP-dep_CS"/>
</dbReference>
<evidence type="ECO:0000259" key="6">
    <source>
        <dbReference type="PROSITE" id="PS50160"/>
    </source>
</evidence>
<dbReference type="GO" id="GO:0006260">
    <property type="term" value="P:DNA replication"/>
    <property type="evidence" value="ECO:0007669"/>
    <property type="project" value="UniProtKB-KW"/>
</dbReference>
<organism evidence="7 8">
    <name type="scientific">Enterobacteria phage GEC-3S</name>
    <dbReference type="NCBI Taxonomy" id="1222338"/>
    <lineage>
        <taxon>Viruses</taxon>
        <taxon>Duplodnaviria</taxon>
        <taxon>Heunggongvirae</taxon>
        <taxon>Uroviricota</taxon>
        <taxon>Caudoviricetes</taxon>
        <taxon>Pantevenvirales</taxon>
        <taxon>Straboviridae</taxon>
        <taxon>Krischvirus</taxon>
        <taxon>Krischvirus gec3s</taxon>
    </lineage>
</organism>
<keyword evidence="2 7" id="KW-0436">Ligase</keyword>
<protein>
    <submittedName>
        <fullName evidence="7">Putative DNA ligase</fullName>
    </submittedName>
</protein>
<dbReference type="GO" id="GO:0005524">
    <property type="term" value="F:ATP binding"/>
    <property type="evidence" value="ECO:0007669"/>
    <property type="project" value="InterPro"/>
</dbReference>
<keyword evidence="3" id="KW-0235">DNA replication</keyword>
<dbReference type="KEGG" id="vg:23301249"/>
<reference evidence="7 8" key="1">
    <citation type="submission" date="2012-08" db="EMBL/GenBank/DDBJ databases">
        <title>Selection and characterization of a candidate therapeutic bacteriophage that lyses the German Escherichia coli O104:H4 outbreak strain.</title>
        <authorList>
            <person name="Merabishvilli M."/>
            <person name="De Vos D."/>
            <person name="Verbeken G."/>
            <person name="Kropinski A."/>
            <person name="Vandenheuvel D."/>
            <person name="Lavigne R."/>
            <person name="Wattiau P."/>
            <person name="Mast J."/>
            <person name="Ragimbeau C."/>
            <person name="Mossong J."/>
            <person name="Scheres J."/>
            <person name="Chanishvili N."/>
            <person name="Vaneechoutte M."/>
            <person name="Pirnay J.P."/>
        </authorList>
    </citation>
    <scope>NUCLEOTIDE SEQUENCE [LARGE SCALE GENOMIC DNA]</scope>
</reference>
<dbReference type="GO" id="GO:0006281">
    <property type="term" value="P:DNA repair"/>
    <property type="evidence" value="ECO:0007669"/>
    <property type="project" value="UniProtKB-KW"/>
</dbReference>
<sequence>MSILNIINQLAATDKTSLKEKILKESASNETLKECFYLAYCKQVTFGVKKYDKPSRYSSVLSLSGALQVFKNKLATRQVTGNAALQLVTDTLTCLSEDDAKVAMMVLNRDLECGCSATTANKVWKKLIPQQPCHLASSCSDKTISNIKYPAYAQLKSDGARGMADIDGETLAIYTRSGNTYQGLDDLFAVLERLRGRGIVLDGELVYMPTLSQTPAQNFVESVYDGTLSWIFEEEEMPLTPVAEAVKESVVADRQTGNGILNKSLKGTIPKEEAQCIVYTVWDVIDRDVYYGNEKATKQYKDRFEELKQIVEELNDPRVQIIENTVVNNIDEAREVYHRYVNMGLEGIILKNLHGVFEDRRSKDQVKFKEVIDFDAEIVDVYPHSKDPNKVGGFTVRSACGRMMTNTGSGLTDTTTEKGDDGTERVIPFDRRNELDREMLWAERHNLVGKVIEMTCNGYIRSKSRKEDEPEFSLFLPIIKRIRYDKTTANTVKEVFDV</sequence>
<dbReference type="EMBL" id="HE978309">
    <property type="protein sequence ID" value="CEO90818.1"/>
    <property type="molecule type" value="Genomic_DNA"/>
</dbReference>
<dbReference type="InterPro" id="IPR050326">
    <property type="entry name" value="NAD_dep_DNA_ligaseB"/>
</dbReference>
<evidence type="ECO:0000313" key="8">
    <source>
        <dbReference type="Proteomes" id="UP000203896"/>
    </source>
</evidence>
<accession>A0A0B7MRP6</accession>
<dbReference type="Proteomes" id="UP000203896">
    <property type="component" value="Segment"/>
</dbReference>
<evidence type="ECO:0000256" key="2">
    <source>
        <dbReference type="ARBA" id="ARBA00022598"/>
    </source>
</evidence>
<dbReference type="RefSeq" id="YP_009118898.1">
    <property type="nucleotide sequence ID" value="NC_025425.1"/>
</dbReference>
<dbReference type="InterPro" id="IPR012310">
    <property type="entry name" value="DNA_ligase_ATP-dep_cent"/>
</dbReference>
<dbReference type="PANTHER" id="PTHR47810:SF1">
    <property type="entry name" value="DNA LIGASE B"/>
    <property type="match status" value="1"/>
</dbReference>
<dbReference type="OrthoDB" id="4135at10239"/>
<comment type="similarity">
    <text evidence="1">Belongs to the ATP-dependent DNA ligase family.</text>
</comment>
<evidence type="ECO:0000256" key="4">
    <source>
        <dbReference type="ARBA" id="ARBA00022763"/>
    </source>
</evidence>
<dbReference type="PROSITE" id="PS00697">
    <property type="entry name" value="DNA_LIGASE_A1"/>
    <property type="match status" value="1"/>
</dbReference>
<evidence type="ECO:0000256" key="3">
    <source>
        <dbReference type="ARBA" id="ARBA00022705"/>
    </source>
</evidence>
<keyword evidence="4" id="KW-0227">DNA damage</keyword>
<dbReference type="GO" id="GO:0003910">
    <property type="term" value="F:DNA ligase (ATP) activity"/>
    <property type="evidence" value="ECO:0007669"/>
    <property type="project" value="InterPro"/>
</dbReference>
<evidence type="ECO:0000256" key="5">
    <source>
        <dbReference type="ARBA" id="ARBA00023204"/>
    </source>
</evidence>
<keyword evidence="5" id="KW-0234">DNA repair</keyword>
<dbReference type="PANTHER" id="PTHR47810">
    <property type="entry name" value="DNA LIGASE"/>
    <property type="match status" value="1"/>
</dbReference>
<evidence type="ECO:0000313" key="7">
    <source>
        <dbReference type="EMBL" id="CEO90818.1"/>
    </source>
</evidence>
<dbReference type="GeneID" id="23301249"/>
<proteinExistence type="inferred from homology"/>